<dbReference type="Gene3D" id="3.40.1500.20">
    <property type="match status" value="1"/>
</dbReference>
<proteinExistence type="predicted"/>
<reference evidence="1" key="1">
    <citation type="submission" date="2021-01" db="EMBL/GenBank/DDBJ databases">
        <authorList>
            <person name="Corre E."/>
            <person name="Pelletier E."/>
            <person name="Niang G."/>
            <person name="Scheremetjew M."/>
            <person name="Finn R."/>
            <person name="Kale V."/>
            <person name="Holt S."/>
            <person name="Cochrane G."/>
            <person name="Meng A."/>
            <person name="Brown T."/>
            <person name="Cohen L."/>
        </authorList>
    </citation>
    <scope>NUCLEOTIDE SEQUENCE</scope>
    <source>
        <strain evidence="1">CCMP645</strain>
    </source>
</reference>
<evidence type="ECO:0000313" key="1">
    <source>
        <dbReference type="EMBL" id="CAE0747683.1"/>
    </source>
</evidence>
<dbReference type="EMBL" id="HBIZ01000493">
    <property type="protein sequence ID" value="CAE0747683.1"/>
    <property type="molecule type" value="Transcribed_RNA"/>
</dbReference>
<sequence length="324" mass="35886">MAAKVPAFESKENCLTGQSSGRSALARSRGGCILCSLKEDAEKLFDTYTAEAPARQSELYMQAWEIVREALALAAPHATSDLSAFNGALAAFVTPGPSDLSAVPEERRPMMTKLSDTAASYERLVEPNLLSWGTRYRTLNRPLGAFFCGISLWPRCTVDVPNLTLYFGSGSAVNPDRVFMRLEMVPRVDTDTDAGYARRYYELFNARYFEFVKDEQFEPYVSESAYARGAQAPSGLRYFFDGTERNMAIARAAVVEYATTWAEFNQMASPLSADESEAISVRDALIRRVAADESPDNANRELVFGKETFKRTKAVLAGDESVRL</sequence>
<organism evidence="1">
    <name type="scientific">Chrysotila carterae</name>
    <name type="common">Marine alga</name>
    <name type="synonym">Syracosphaera carterae</name>
    <dbReference type="NCBI Taxonomy" id="13221"/>
    <lineage>
        <taxon>Eukaryota</taxon>
        <taxon>Haptista</taxon>
        <taxon>Haptophyta</taxon>
        <taxon>Prymnesiophyceae</taxon>
        <taxon>Isochrysidales</taxon>
        <taxon>Isochrysidaceae</taxon>
        <taxon>Chrysotila</taxon>
    </lineage>
</organism>
<protein>
    <recommendedName>
        <fullName evidence="2">Red chlorophyll catabolite reductase</fullName>
    </recommendedName>
</protein>
<dbReference type="AlphaFoldDB" id="A0A7S4AY09"/>
<accession>A0A7S4AY09</accession>
<name>A0A7S4AY09_CHRCT</name>
<evidence type="ECO:0008006" key="2">
    <source>
        <dbReference type="Google" id="ProtNLM"/>
    </source>
</evidence>
<gene>
    <name evidence="1" type="ORF">PCAR00345_LOCUS265</name>
</gene>